<keyword evidence="3" id="KW-1185">Reference proteome</keyword>
<evidence type="ECO:0000313" key="2">
    <source>
        <dbReference type="EMBL" id="AMF96690.2"/>
    </source>
</evidence>
<dbReference type="Pfam" id="PF08867">
    <property type="entry name" value="FRG"/>
    <property type="match status" value="1"/>
</dbReference>
<reference evidence="2" key="1">
    <citation type="submission" date="2018-01" db="EMBL/GenBank/DDBJ databases">
        <title>FDA dAtabase for Regulatory Grade micrObial Sequences (FDA-ARGOS): Supporting development and validation of Infectious Disease Dx tests.</title>
        <authorList>
            <person name="Hoffmann M."/>
            <person name="Allard M."/>
            <person name="Evans P."/>
            <person name="Brown E."/>
            <person name="Tallon L."/>
            <person name="Sadzewicz L."/>
            <person name="Sengamalay N."/>
            <person name="Ott S."/>
            <person name="Godinez A."/>
            <person name="Nagaraj S."/>
            <person name="Vyas G."/>
            <person name="Aluvathingal J."/>
            <person name="Nadendla S."/>
            <person name="Geyer C."/>
            <person name="Sichtig H."/>
        </authorList>
    </citation>
    <scope>NUCLEOTIDE SEQUENCE</scope>
    <source>
        <strain evidence="2">FDAARGOS_107</strain>
    </source>
</reference>
<accession>A0ABM5XTU0</accession>
<dbReference type="SMART" id="SM00901">
    <property type="entry name" value="FRG"/>
    <property type="match status" value="1"/>
</dbReference>
<sequence>MRCSPLNAALYLQEDSVETKYITKLSDFHDLVQSLNSTHPIFRGLKSSKYELISTIGRSYLKNEEYVARGVYDYKVTKETEMAALSEFKRRANPYLNTTIDSEWELLALAQHHGLPTRLLDWSRNPLVAVYFACMNNFRSGDAVIYVIRDYHDLNVPSIEQSPFDITKTHLLIPSHVTPRIAAQAGLFTVHHNPKCPFEYENMEKWVIGRELVSYMAGMVNTYGFNDATMFPGLDGIAKTVERDYL</sequence>
<evidence type="ECO:0000313" key="3">
    <source>
        <dbReference type="Proteomes" id="UP000067422"/>
    </source>
</evidence>
<evidence type="ECO:0000259" key="1">
    <source>
        <dbReference type="SMART" id="SM00901"/>
    </source>
</evidence>
<dbReference type="InterPro" id="IPR014966">
    <property type="entry name" value="FRG-dom"/>
</dbReference>
<name>A0ABM5XTU0_VIBHA</name>
<proteinExistence type="predicted"/>
<dbReference type="EMBL" id="CP014038">
    <property type="protein sequence ID" value="AMF96690.2"/>
    <property type="molecule type" value="Genomic_DNA"/>
</dbReference>
<dbReference type="Proteomes" id="UP000067422">
    <property type="component" value="Chromosome 1"/>
</dbReference>
<protein>
    <submittedName>
        <fullName evidence="2">FRG domain-containing protein</fullName>
    </submittedName>
</protein>
<gene>
    <name evidence="2" type="ORF">AL538_02555</name>
</gene>
<feature type="domain" description="FRG" evidence="1">
    <location>
        <begin position="36"/>
        <end position="146"/>
    </location>
</feature>
<organism evidence="2 3">
    <name type="scientific">Vibrio harveyi</name>
    <name type="common">Beneckea harveyi</name>
    <dbReference type="NCBI Taxonomy" id="669"/>
    <lineage>
        <taxon>Bacteria</taxon>
        <taxon>Pseudomonadati</taxon>
        <taxon>Pseudomonadota</taxon>
        <taxon>Gammaproteobacteria</taxon>
        <taxon>Vibrionales</taxon>
        <taxon>Vibrionaceae</taxon>
        <taxon>Vibrio</taxon>
    </lineage>
</organism>